<reference evidence="2 3" key="1">
    <citation type="journal article" date="2016" name="Nat. Commun.">
        <title>Thousands of microbial genomes shed light on interconnected biogeochemical processes in an aquifer system.</title>
        <authorList>
            <person name="Anantharaman K."/>
            <person name="Brown C.T."/>
            <person name="Hug L.A."/>
            <person name="Sharon I."/>
            <person name="Castelle C.J."/>
            <person name="Probst A.J."/>
            <person name="Thomas B.C."/>
            <person name="Singh A."/>
            <person name="Wilkins M.J."/>
            <person name="Karaoz U."/>
            <person name="Brodie E.L."/>
            <person name="Williams K.H."/>
            <person name="Hubbard S.S."/>
            <person name="Banfield J.F."/>
        </authorList>
    </citation>
    <scope>NUCLEOTIDE SEQUENCE [LARGE SCALE GENOMIC DNA]</scope>
</reference>
<dbReference type="AlphaFoldDB" id="A0A1F6FPY5"/>
<dbReference type="EMBL" id="MFMT01000035">
    <property type="protein sequence ID" value="OGG87924.1"/>
    <property type="molecule type" value="Genomic_DNA"/>
</dbReference>
<comment type="caution">
    <text evidence="2">The sequence shown here is derived from an EMBL/GenBank/DDBJ whole genome shotgun (WGS) entry which is preliminary data.</text>
</comment>
<protein>
    <recommendedName>
        <fullName evidence="1">HicB-like antitoxin of toxin-antitoxin system domain-containing protein</fullName>
    </recommendedName>
</protein>
<dbReference type="PANTHER" id="PTHR34504">
    <property type="entry name" value="ANTITOXIN HICB"/>
    <property type="match status" value="1"/>
</dbReference>
<evidence type="ECO:0000313" key="2">
    <source>
        <dbReference type="EMBL" id="OGG87924.1"/>
    </source>
</evidence>
<evidence type="ECO:0000259" key="1">
    <source>
        <dbReference type="Pfam" id="PF15919"/>
    </source>
</evidence>
<proteinExistence type="predicted"/>
<dbReference type="SUPFAM" id="SSF143100">
    <property type="entry name" value="TTHA1013/TTHA0281-like"/>
    <property type="match status" value="1"/>
</dbReference>
<sequence length="78" mass="8444">MKKQTYQIVLTPESEGGFTVTVPALPGCISYGSTLEEAKLMIEDAISGYLSCLEERNELPDESLLSLQSSSFIALVTV</sequence>
<gene>
    <name evidence="2" type="ORF">A2592_01530</name>
</gene>
<accession>A0A1F6FPY5</accession>
<dbReference type="InterPro" id="IPR031807">
    <property type="entry name" value="HicB-like"/>
</dbReference>
<name>A0A1F6FPY5_9BACT</name>
<organism evidence="2 3">
    <name type="scientific">Candidatus Kaiserbacteria bacterium RIFOXYD1_FULL_42_15</name>
    <dbReference type="NCBI Taxonomy" id="1798532"/>
    <lineage>
        <taxon>Bacteria</taxon>
        <taxon>Candidatus Kaiseribacteriota</taxon>
    </lineage>
</organism>
<dbReference type="PANTHER" id="PTHR34504:SF2">
    <property type="entry name" value="UPF0150 PROTEIN SSL0259"/>
    <property type="match status" value="1"/>
</dbReference>
<dbReference type="Pfam" id="PF15919">
    <property type="entry name" value="HicB_lk_antitox"/>
    <property type="match status" value="1"/>
</dbReference>
<dbReference type="InterPro" id="IPR051404">
    <property type="entry name" value="TA_system_antitoxin"/>
</dbReference>
<evidence type="ECO:0000313" key="3">
    <source>
        <dbReference type="Proteomes" id="UP000179230"/>
    </source>
</evidence>
<feature type="domain" description="HicB-like antitoxin of toxin-antitoxin system" evidence="1">
    <location>
        <begin position="6"/>
        <end position="64"/>
    </location>
</feature>
<dbReference type="Gene3D" id="3.30.160.250">
    <property type="match status" value="1"/>
</dbReference>
<dbReference type="Proteomes" id="UP000179230">
    <property type="component" value="Unassembled WGS sequence"/>
</dbReference>
<dbReference type="InterPro" id="IPR035069">
    <property type="entry name" value="TTHA1013/TTHA0281-like"/>
</dbReference>